<evidence type="ECO:0000313" key="3">
    <source>
        <dbReference type="Proteomes" id="UP000308267"/>
    </source>
</evidence>
<dbReference type="Proteomes" id="UP000308267">
    <property type="component" value="Unassembled WGS sequence"/>
</dbReference>
<evidence type="ECO:0008006" key="4">
    <source>
        <dbReference type="Google" id="ProtNLM"/>
    </source>
</evidence>
<comment type="caution">
    <text evidence="2">The sequence shown here is derived from an EMBL/GenBank/DDBJ whole genome shotgun (WGS) entry which is preliminary data.</text>
</comment>
<gene>
    <name evidence="2" type="ORF">CRM22_005155</name>
</gene>
<dbReference type="OrthoDB" id="10021598at2759"/>
<evidence type="ECO:0000256" key="1">
    <source>
        <dbReference type="SAM" id="MobiDB-lite"/>
    </source>
</evidence>
<dbReference type="PROSITE" id="PS51257">
    <property type="entry name" value="PROKAR_LIPOPROTEIN"/>
    <property type="match status" value="1"/>
</dbReference>
<accession>A0A4S2LSJ3</accession>
<evidence type="ECO:0000313" key="2">
    <source>
        <dbReference type="EMBL" id="TGZ66775.1"/>
    </source>
</evidence>
<keyword evidence="3" id="KW-1185">Reference proteome</keyword>
<name>A0A4S2LSJ3_OPIFE</name>
<reference evidence="2 3" key="1">
    <citation type="journal article" date="2019" name="BMC Genomics">
        <title>New insights from Opisthorchis felineus genome: update on genomics of the epidemiologically important liver flukes.</title>
        <authorList>
            <person name="Ershov N.I."/>
            <person name="Mordvinov V.A."/>
            <person name="Prokhortchouk E.B."/>
            <person name="Pakharukova M.Y."/>
            <person name="Gunbin K.V."/>
            <person name="Ustyantsev K."/>
            <person name="Genaev M.A."/>
            <person name="Blinov A.G."/>
            <person name="Mazur A."/>
            <person name="Boulygina E."/>
            <person name="Tsygankova S."/>
            <person name="Khrameeva E."/>
            <person name="Chekanov N."/>
            <person name="Fan G."/>
            <person name="Xiao A."/>
            <person name="Zhang H."/>
            <person name="Xu X."/>
            <person name="Yang H."/>
            <person name="Solovyev V."/>
            <person name="Lee S.M."/>
            <person name="Liu X."/>
            <person name="Afonnikov D.A."/>
            <person name="Skryabin K.G."/>
        </authorList>
    </citation>
    <scope>NUCLEOTIDE SEQUENCE [LARGE SCALE GENOMIC DNA]</scope>
    <source>
        <strain evidence="2">AK-0245</strain>
        <tissue evidence="2">Whole organism</tissue>
    </source>
</reference>
<dbReference type="AlphaFoldDB" id="A0A4S2LSJ3"/>
<dbReference type="PANTHER" id="PTHR36696">
    <property type="entry name" value="AGAP012002-PA"/>
    <property type="match status" value="1"/>
</dbReference>
<feature type="region of interest" description="Disordered" evidence="1">
    <location>
        <begin position="285"/>
        <end position="304"/>
    </location>
</feature>
<protein>
    <recommendedName>
        <fullName evidence="4">EF-hand domain-containing protein</fullName>
    </recommendedName>
</protein>
<proteinExistence type="predicted"/>
<dbReference type="PANTHER" id="PTHR36696:SF1">
    <property type="entry name" value="EF-HAND DOMAIN-CONTAINING PROTEIN"/>
    <property type="match status" value="1"/>
</dbReference>
<sequence length="318" mass="36498">MAFRSYDGQIGQVNMPAAALSCCEYARRKPPPLMYMKQFDRISKRQLALVESYRVAQAEHCKLGRSSMALLLEANKAFAAGLGSLEPESWQTGLEDCGDFYMHRWKELIRYRLGHNDHDRNSVREYNTRFTLPMELKHLEGLTPMAYCLKYCIISTNRQTLYQRTFGRMHENRRPRVSLKFLADAISGLLGGTLEAEQTQELFSLLEITADSKALTVNEFCVLCALAERFYYQKNLRSLTEETQQMQRGVLEAADFHRLSIRLHGINILPSLSRFLDRLSEAAQSAEKSEMPLQTRRFTQDTPISDWTLKESASEGSN</sequence>
<dbReference type="EMBL" id="SJOL01006440">
    <property type="protein sequence ID" value="TGZ66775.1"/>
    <property type="molecule type" value="Genomic_DNA"/>
</dbReference>
<dbReference type="STRING" id="147828.A0A4S2LSJ3"/>
<organism evidence="2 3">
    <name type="scientific">Opisthorchis felineus</name>
    <dbReference type="NCBI Taxonomy" id="147828"/>
    <lineage>
        <taxon>Eukaryota</taxon>
        <taxon>Metazoa</taxon>
        <taxon>Spiralia</taxon>
        <taxon>Lophotrochozoa</taxon>
        <taxon>Platyhelminthes</taxon>
        <taxon>Trematoda</taxon>
        <taxon>Digenea</taxon>
        <taxon>Opisthorchiida</taxon>
        <taxon>Opisthorchiata</taxon>
        <taxon>Opisthorchiidae</taxon>
        <taxon>Opisthorchis</taxon>
    </lineage>
</organism>